<evidence type="ECO:0000313" key="3">
    <source>
        <dbReference type="Proteomes" id="UP000737018"/>
    </source>
</evidence>
<feature type="transmembrane region" description="Helical" evidence="1">
    <location>
        <begin position="217"/>
        <end position="241"/>
    </location>
</feature>
<keyword evidence="1" id="KW-0812">Transmembrane</keyword>
<keyword evidence="3" id="KW-1185">Reference proteome</keyword>
<proteinExistence type="predicted"/>
<keyword evidence="1" id="KW-1133">Transmembrane helix</keyword>
<protein>
    <submittedName>
        <fullName evidence="2">Uncharacterized protein</fullName>
    </submittedName>
</protein>
<dbReference type="EMBL" id="JRKL02001662">
    <property type="protein sequence ID" value="KAF3962750.1"/>
    <property type="molecule type" value="Genomic_DNA"/>
</dbReference>
<comment type="caution">
    <text evidence="2">The sequence shown here is derived from an EMBL/GenBank/DDBJ whole genome shotgun (WGS) entry which is preliminary data.</text>
</comment>
<accession>A0A8J4R9Q3</accession>
<evidence type="ECO:0000256" key="1">
    <source>
        <dbReference type="SAM" id="Phobius"/>
    </source>
</evidence>
<name>A0A8J4R9Q3_9ROSI</name>
<sequence>MGGRPCSFSPRNTYDSVGAAKEQTSGESTNYNSMQGTSLAAGLESTNPSKRVEADFEILGVSPIFQEGDNVDMRGKAYIQKGNSLRMVSGPDFKGDDVEQTRELMVQPTGLDLIDVATDKTEEGVLGVDSSGLDHGMDKAGPNNLKPRSTWTRNHIRRKFKYNEGVSLNFVYFNMLIIQLFPIKGLLKHKMVTIILDAFDYANELEEIYLFFLAGEIIYYSWELMKVVILSSAIIFLWLLLHFSWEKC</sequence>
<dbReference type="OrthoDB" id="10483016at2759"/>
<dbReference type="Proteomes" id="UP000737018">
    <property type="component" value="Unassembled WGS sequence"/>
</dbReference>
<gene>
    <name evidence="2" type="ORF">CMV_012780</name>
</gene>
<reference evidence="2" key="1">
    <citation type="submission" date="2020-03" db="EMBL/GenBank/DDBJ databases">
        <title>Castanea mollissima Vanexum genome sequencing.</title>
        <authorList>
            <person name="Staton M."/>
        </authorList>
    </citation>
    <scope>NUCLEOTIDE SEQUENCE</scope>
    <source>
        <tissue evidence="2">Leaf</tissue>
    </source>
</reference>
<organism evidence="2 3">
    <name type="scientific">Castanea mollissima</name>
    <name type="common">Chinese chestnut</name>
    <dbReference type="NCBI Taxonomy" id="60419"/>
    <lineage>
        <taxon>Eukaryota</taxon>
        <taxon>Viridiplantae</taxon>
        <taxon>Streptophyta</taxon>
        <taxon>Embryophyta</taxon>
        <taxon>Tracheophyta</taxon>
        <taxon>Spermatophyta</taxon>
        <taxon>Magnoliopsida</taxon>
        <taxon>eudicotyledons</taxon>
        <taxon>Gunneridae</taxon>
        <taxon>Pentapetalae</taxon>
        <taxon>rosids</taxon>
        <taxon>fabids</taxon>
        <taxon>Fagales</taxon>
        <taxon>Fagaceae</taxon>
        <taxon>Castanea</taxon>
    </lineage>
</organism>
<evidence type="ECO:0000313" key="2">
    <source>
        <dbReference type="EMBL" id="KAF3962750.1"/>
    </source>
</evidence>
<dbReference type="AlphaFoldDB" id="A0A8J4R9Q3"/>
<keyword evidence="1" id="KW-0472">Membrane</keyword>
<feature type="transmembrane region" description="Helical" evidence="1">
    <location>
        <begin position="166"/>
        <end position="183"/>
    </location>
</feature>